<name>A0ABP6LN05_9ACTN</name>
<organism evidence="2 3">
    <name type="scientific">Gordonia defluvii</name>
    <dbReference type="NCBI Taxonomy" id="283718"/>
    <lineage>
        <taxon>Bacteria</taxon>
        <taxon>Bacillati</taxon>
        <taxon>Actinomycetota</taxon>
        <taxon>Actinomycetes</taxon>
        <taxon>Mycobacteriales</taxon>
        <taxon>Gordoniaceae</taxon>
        <taxon>Gordonia</taxon>
    </lineage>
</organism>
<feature type="region of interest" description="Disordered" evidence="1">
    <location>
        <begin position="1"/>
        <end position="24"/>
    </location>
</feature>
<comment type="caution">
    <text evidence="2">The sequence shown here is derived from an EMBL/GenBank/DDBJ whole genome shotgun (WGS) entry which is preliminary data.</text>
</comment>
<protein>
    <submittedName>
        <fullName evidence="2">Uncharacterized protein</fullName>
    </submittedName>
</protein>
<reference evidence="3" key="1">
    <citation type="journal article" date="2019" name="Int. J. Syst. Evol. Microbiol.">
        <title>The Global Catalogue of Microorganisms (GCM) 10K type strain sequencing project: providing services to taxonomists for standard genome sequencing and annotation.</title>
        <authorList>
            <consortium name="The Broad Institute Genomics Platform"/>
            <consortium name="The Broad Institute Genome Sequencing Center for Infectious Disease"/>
            <person name="Wu L."/>
            <person name="Ma J."/>
        </authorList>
    </citation>
    <scope>NUCLEOTIDE SEQUENCE [LARGE SCALE GENOMIC DNA]</scope>
    <source>
        <strain evidence="3">JCM 14234</strain>
    </source>
</reference>
<evidence type="ECO:0000313" key="2">
    <source>
        <dbReference type="EMBL" id="GAA3045955.1"/>
    </source>
</evidence>
<accession>A0ABP6LN05</accession>
<dbReference type="Proteomes" id="UP001501035">
    <property type="component" value="Unassembled WGS sequence"/>
</dbReference>
<gene>
    <name evidence="2" type="ORF">GCM10010528_26480</name>
</gene>
<evidence type="ECO:0000313" key="3">
    <source>
        <dbReference type="Proteomes" id="UP001501035"/>
    </source>
</evidence>
<proteinExistence type="predicted"/>
<dbReference type="EMBL" id="BAAAVS010000056">
    <property type="protein sequence ID" value="GAA3045955.1"/>
    <property type="molecule type" value="Genomic_DNA"/>
</dbReference>
<sequence>MSDAGGIDRGRAAGRVELAPPPDVSQAASAAPLAIAPAPIPAAARNFRRDTVHREFEAASPSWCPPAGDAGEESLISLPFTITDVSAGDAVL</sequence>
<keyword evidence="3" id="KW-1185">Reference proteome</keyword>
<evidence type="ECO:0000256" key="1">
    <source>
        <dbReference type="SAM" id="MobiDB-lite"/>
    </source>
</evidence>
<feature type="compositionally biased region" description="Basic and acidic residues" evidence="1">
    <location>
        <begin position="1"/>
        <end position="11"/>
    </location>
</feature>